<feature type="domain" description="Amidohydrolase-related" evidence="2">
    <location>
        <begin position="335"/>
        <end position="670"/>
    </location>
</feature>
<protein>
    <submittedName>
        <fullName evidence="3">Amidohydrolase family protein</fullName>
    </submittedName>
</protein>
<dbReference type="Proteomes" id="UP000250557">
    <property type="component" value="Chromosome"/>
</dbReference>
<dbReference type="PANTHER" id="PTHR43135">
    <property type="entry name" value="ALPHA-D-RIBOSE 1-METHYLPHOSPHONATE 5-TRIPHOSPHATE DIPHOSPHATASE"/>
    <property type="match status" value="1"/>
</dbReference>
<dbReference type="AlphaFoldDB" id="A0AAE6MJ19"/>
<accession>A0AAE6MJ19</accession>
<dbReference type="Gene3D" id="3.20.20.140">
    <property type="entry name" value="Metal-dependent hydrolases"/>
    <property type="match status" value="1"/>
</dbReference>
<dbReference type="EMBL" id="CP043451">
    <property type="protein sequence ID" value="QEM05375.1"/>
    <property type="molecule type" value="Genomic_DNA"/>
</dbReference>
<dbReference type="SUPFAM" id="SSF51556">
    <property type="entry name" value="Metallo-dependent hydrolases"/>
    <property type="match status" value="1"/>
</dbReference>
<dbReference type="InterPro" id="IPR006680">
    <property type="entry name" value="Amidohydro-rel"/>
</dbReference>
<dbReference type="SUPFAM" id="SSF51338">
    <property type="entry name" value="Composite domain of metallo-dependent hydrolases"/>
    <property type="match status" value="1"/>
</dbReference>
<dbReference type="Pfam" id="PF01979">
    <property type="entry name" value="Amidohydro_1"/>
    <property type="match status" value="1"/>
</dbReference>
<gene>
    <name evidence="3" type="ORF">DIU31_018320</name>
</gene>
<organism evidence="3 4">
    <name type="scientific">Mucilaginibacter rubeus</name>
    <dbReference type="NCBI Taxonomy" id="2027860"/>
    <lineage>
        <taxon>Bacteria</taxon>
        <taxon>Pseudomonadati</taxon>
        <taxon>Bacteroidota</taxon>
        <taxon>Sphingobacteriia</taxon>
        <taxon>Sphingobacteriales</taxon>
        <taxon>Sphingobacteriaceae</taxon>
        <taxon>Mucilaginibacter</taxon>
    </lineage>
</organism>
<dbReference type="InterPro" id="IPR032466">
    <property type="entry name" value="Metal_Hydrolase"/>
</dbReference>
<dbReference type="InterPro" id="IPR011059">
    <property type="entry name" value="Metal-dep_hydrolase_composite"/>
</dbReference>
<feature type="chain" id="PRO_5042226308" evidence="1">
    <location>
        <begin position="46"/>
        <end position="684"/>
    </location>
</feature>
<reference evidence="3 4" key="1">
    <citation type="submission" date="2019-08" db="EMBL/GenBank/DDBJ databases">
        <title>Comparative genome analysis confer to the adaptation heavy metal polluted environment.</title>
        <authorList>
            <person name="Li Y."/>
        </authorList>
    </citation>
    <scope>NUCLEOTIDE SEQUENCE [LARGE SCALE GENOMIC DNA]</scope>
    <source>
        <strain evidence="3 4">P2</strain>
    </source>
</reference>
<proteinExistence type="predicted"/>
<sequence length="684" mass="74842">MCLCTKKLFCNIPNKPLSYINITDLMKTSLLLFAAFSALITNANAQADLPTDSGTFFLHKFEQHIGKETYYVQKYKDAVHYNINFKFVDRGSPVPLTAELKVNPVADPLELTIKGNTSRFSTIDDKMTIRGGEAAIRVNDSSYTQKVLPLSFPVAGYSPGTVQQVLIQYWNKHKQPAIIHTLPFGAVQIKKAGIDQLKFNGKPLTLNRLTISGLVWGNELVWTDNEGKLICLITNDAEGDKLEMMRVPYEELLPQLISKAATYGMELFAKAAAPTGKADKIIVITGGNLVDVNTGTNTPNAVVLIENGIIKQTGKVGEVKIPAGAKLIDAKGKSILPGLWDMHSHFEQAEWGPAYLAAGVTTVRDCGNEFGYINAIKAAIDGGKGVGPNIIKAGIIDGKGPYALGIIQADTKEEAIKAVDRYKENGFQQIKIYSSVKPAIVKVICDEAHRLGLTVTGHIPQGMTLQQGVDSGMNMVNHVQYVYAIMKRDKDRSVIFDDSVSIAAIKFIKDHHVVIDPTVGVFELAFRNVKDDITKLEPNYYTLPLPLQALFKNMGEEPEKAAKLKPLYESMKKTVKVLHDAGVTIVAGTDMGFPGYSLDRELELYVEAGLTPAQAIKTATITPAMVMGLDKTTGSVEAGKQADLVIIDGDPLRNIREIRKVSVVVKEGRIYDPVKLHQMVGFKK</sequence>
<evidence type="ECO:0000313" key="4">
    <source>
        <dbReference type="Proteomes" id="UP000250557"/>
    </source>
</evidence>
<keyword evidence="1" id="KW-0732">Signal</keyword>
<name>A0AAE6MJ19_9SPHI</name>
<evidence type="ECO:0000256" key="1">
    <source>
        <dbReference type="SAM" id="SignalP"/>
    </source>
</evidence>
<evidence type="ECO:0000313" key="3">
    <source>
        <dbReference type="EMBL" id="QEM05375.1"/>
    </source>
</evidence>
<dbReference type="GO" id="GO:0016810">
    <property type="term" value="F:hydrolase activity, acting on carbon-nitrogen (but not peptide) bonds"/>
    <property type="evidence" value="ECO:0007669"/>
    <property type="project" value="InterPro"/>
</dbReference>
<dbReference type="PANTHER" id="PTHR43135:SF3">
    <property type="entry name" value="ALPHA-D-RIBOSE 1-METHYLPHOSPHONATE 5-TRIPHOSPHATE DIPHOSPHATASE"/>
    <property type="match status" value="1"/>
</dbReference>
<dbReference type="Gene3D" id="2.30.40.10">
    <property type="entry name" value="Urease, subunit C, domain 1"/>
    <property type="match status" value="2"/>
</dbReference>
<dbReference type="InterPro" id="IPR051781">
    <property type="entry name" value="Metallo-dep_Hydrolase"/>
</dbReference>
<feature type="signal peptide" evidence="1">
    <location>
        <begin position="1"/>
        <end position="45"/>
    </location>
</feature>
<evidence type="ECO:0000259" key="2">
    <source>
        <dbReference type="Pfam" id="PF01979"/>
    </source>
</evidence>